<gene>
    <name evidence="1" type="ORF">GCM10007866_18510</name>
</gene>
<accession>A0ABQ5X226</accession>
<dbReference type="EMBL" id="BSNW01000017">
    <property type="protein sequence ID" value="GLQ69400.1"/>
    <property type="molecule type" value="Genomic_DNA"/>
</dbReference>
<evidence type="ECO:0000313" key="2">
    <source>
        <dbReference type="Proteomes" id="UP001156672"/>
    </source>
</evidence>
<name>A0ABQ5X226_9PROT</name>
<reference evidence="2" key="1">
    <citation type="journal article" date="2019" name="Int. J. Syst. Evol. Microbiol.">
        <title>The Global Catalogue of Microorganisms (GCM) 10K type strain sequencing project: providing services to taxonomists for standard genome sequencing and annotation.</title>
        <authorList>
            <consortium name="The Broad Institute Genomics Platform"/>
            <consortium name="The Broad Institute Genome Sequencing Center for Infectious Disease"/>
            <person name="Wu L."/>
            <person name="Ma J."/>
        </authorList>
    </citation>
    <scope>NUCLEOTIDE SEQUENCE [LARGE SCALE GENOMIC DNA]</scope>
    <source>
        <strain evidence="2">NBRC 3250</strain>
    </source>
</reference>
<dbReference type="Proteomes" id="UP001156672">
    <property type="component" value="Unassembled WGS sequence"/>
</dbReference>
<protein>
    <submittedName>
        <fullName evidence="1">Uncharacterized protein</fullName>
    </submittedName>
</protein>
<organism evidence="1 2">
    <name type="scientific">Gluconobacter albidus</name>
    <dbReference type="NCBI Taxonomy" id="318683"/>
    <lineage>
        <taxon>Bacteria</taxon>
        <taxon>Pseudomonadati</taxon>
        <taxon>Pseudomonadota</taxon>
        <taxon>Alphaproteobacteria</taxon>
        <taxon>Acetobacterales</taxon>
        <taxon>Acetobacteraceae</taxon>
        <taxon>Gluconobacter</taxon>
    </lineage>
</organism>
<keyword evidence="2" id="KW-1185">Reference proteome</keyword>
<sequence length="277" mass="31322">MTQEQNVRTRDEQVIALAKAIGPERIFHLLNQSYQEEICQRAWAHIEEAEARGAEEARRVDAVASLRPMSEAKKDRSPILAKIHDDLFPRLRPERADLKPWNGRWVVVSHPGIPEDGFDIGWGVAAPVGYGGLPDDWFVGWKPIECPANVAALEARVKVLEKEQPDAVWAVLTGNTSSDPKLPSCRLSRLFQEGDTFPRFKQAAEEFGIEVILKSDEREEEDWDKELSAEILARFDQRGDLIADGWSFVDVWDDEDGNIIRLFARPIRAALTREGGE</sequence>
<comment type="caution">
    <text evidence="1">The sequence shown here is derived from an EMBL/GenBank/DDBJ whole genome shotgun (WGS) entry which is preliminary data.</text>
</comment>
<dbReference type="RefSeq" id="WP_099253293.1">
    <property type="nucleotide sequence ID" value="NZ_BEWL01000010.1"/>
</dbReference>
<proteinExistence type="predicted"/>
<evidence type="ECO:0000313" key="1">
    <source>
        <dbReference type="EMBL" id="GLQ69400.1"/>
    </source>
</evidence>